<proteinExistence type="predicted"/>
<keyword evidence="2" id="KW-0812">Transmembrane</keyword>
<dbReference type="PROSITE" id="PS00409">
    <property type="entry name" value="PROKAR_NTER_METHYL"/>
    <property type="match status" value="1"/>
</dbReference>
<dbReference type="NCBIfam" id="TIGR02532">
    <property type="entry name" value="IV_pilin_GFxxxE"/>
    <property type="match status" value="1"/>
</dbReference>
<dbReference type="InterPro" id="IPR045584">
    <property type="entry name" value="Pilin-like"/>
</dbReference>
<dbReference type="PRINTS" id="PR00813">
    <property type="entry name" value="BCTERIALGSPG"/>
</dbReference>
<comment type="caution">
    <text evidence="3">The sequence shown here is derived from an EMBL/GenBank/DDBJ whole genome shotgun (WGS) entry which is preliminary data.</text>
</comment>
<keyword evidence="1" id="KW-0488">Methylation</keyword>
<protein>
    <submittedName>
        <fullName evidence="3">Type IV pilin protein</fullName>
    </submittedName>
</protein>
<evidence type="ECO:0000256" key="2">
    <source>
        <dbReference type="SAM" id="Phobius"/>
    </source>
</evidence>
<evidence type="ECO:0000313" key="3">
    <source>
        <dbReference type="EMBL" id="MEK8048797.1"/>
    </source>
</evidence>
<dbReference type="Pfam" id="PF16732">
    <property type="entry name" value="ComP_DUS"/>
    <property type="match status" value="1"/>
</dbReference>
<keyword evidence="2" id="KW-0472">Membrane</keyword>
<sequence>MFTPSARPPRDRGFTLVELMIVLAVLAILVGVAWPSYQSAVQKGRRADAMAALAQLMQAQERWRSEHASYQATLSSLPGTGSTSPEGHYTLTLVDDSVTATGYTARATAKSSSPQTHDSVCRVMQVAVSGGSITYSSLTASNTTNSAPDPCWVK</sequence>
<organism evidence="3 4">
    <name type="scientific">Pseudaquabacterium inlustre</name>
    <dbReference type="NCBI Taxonomy" id="2984192"/>
    <lineage>
        <taxon>Bacteria</taxon>
        <taxon>Pseudomonadati</taxon>
        <taxon>Pseudomonadota</taxon>
        <taxon>Betaproteobacteria</taxon>
        <taxon>Burkholderiales</taxon>
        <taxon>Sphaerotilaceae</taxon>
        <taxon>Pseudaquabacterium</taxon>
    </lineage>
</organism>
<dbReference type="RefSeq" id="WP_341408472.1">
    <property type="nucleotide sequence ID" value="NZ_JBBUTH010000001.1"/>
</dbReference>
<dbReference type="SUPFAM" id="SSF54523">
    <property type="entry name" value="Pili subunits"/>
    <property type="match status" value="1"/>
</dbReference>
<dbReference type="Pfam" id="PF07963">
    <property type="entry name" value="N_methyl"/>
    <property type="match status" value="1"/>
</dbReference>
<dbReference type="InterPro" id="IPR012902">
    <property type="entry name" value="N_methyl_site"/>
</dbReference>
<dbReference type="PANTHER" id="PTHR30093">
    <property type="entry name" value="GENERAL SECRETION PATHWAY PROTEIN G"/>
    <property type="match status" value="1"/>
</dbReference>
<reference evidence="3 4" key="1">
    <citation type="submission" date="2024-04" db="EMBL/GenBank/DDBJ databases">
        <title>Novel species of the genus Ideonella isolated from streams.</title>
        <authorList>
            <person name="Lu H."/>
        </authorList>
    </citation>
    <scope>NUCLEOTIDE SEQUENCE [LARGE SCALE GENOMIC DNA]</scope>
    <source>
        <strain evidence="3 4">DXS22W</strain>
    </source>
</reference>
<gene>
    <name evidence="3" type="ORF">AACH10_00930</name>
</gene>
<accession>A0ABU9CE01</accession>
<keyword evidence="2" id="KW-1133">Transmembrane helix</keyword>
<evidence type="ECO:0000313" key="4">
    <source>
        <dbReference type="Proteomes" id="UP001365405"/>
    </source>
</evidence>
<dbReference type="EMBL" id="JBBUTH010000001">
    <property type="protein sequence ID" value="MEK8048797.1"/>
    <property type="molecule type" value="Genomic_DNA"/>
</dbReference>
<feature type="transmembrane region" description="Helical" evidence="2">
    <location>
        <begin position="20"/>
        <end position="37"/>
    </location>
</feature>
<name>A0ABU9CE01_9BURK</name>
<evidence type="ECO:0000256" key="1">
    <source>
        <dbReference type="ARBA" id="ARBA00022481"/>
    </source>
</evidence>
<dbReference type="PANTHER" id="PTHR30093:SF47">
    <property type="entry name" value="TYPE IV PILUS NON-CORE MINOR PILIN PILE"/>
    <property type="match status" value="1"/>
</dbReference>
<keyword evidence="4" id="KW-1185">Reference proteome</keyword>
<dbReference type="InterPro" id="IPR031982">
    <property type="entry name" value="PilE-like"/>
</dbReference>
<dbReference type="InterPro" id="IPR000983">
    <property type="entry name" value="Bac_GSPG_pilin"/>
</dbReference>
<dbReference type="Gene3D" id="3.30.700.10">
    <property type="entry name" value="Glycoprotein, Type 4 Pilin"/>
    <property type="match status" value="1"/>
</dbReference>
<dbReference type="Proteomes" id="UP001365405">
    <property type="component" value="Unassembled WGS sequence"/>
</dbReference>